<dbReference type="PRINTS" id="PR00502">
    <property type="entry name" value="NUDIXFAMILY"/>
</dbReference>
<evidence type="ECO:0000259" key="4">
    <source>
        <dbReference type="PROSITE" id="PS51462"/>
    </source>
</evidence>
<evidence type="ECO:0000313" key="6">
    <source>
        <dbReference type="Proteomes" id="UP000002881"/>
    </source>
</evidence>
<dbReference type="EMBL" id="CP003532">
    <property type="protein sequence ID" value="AFK06086.1"/>
    <property type="molecule type" value="Genomic_DNA"/>
</dbReference>
<dbReference type="InterPro" id="IPR000086">
    <property type="entry name" value="NUDIX_hydrolase_dom"/>
</dbReference>
<organism evidence="5 6">
    <name type="scientific">Mesotoga prima MesG1.Ag.4.2</name>
    <dbReference type="NCBI Taxonomy" id="660470"/>
    <lineage>
        <taxon>Bacteria</taxon>
        <taxon>Thermotogati</taxon>
        <taxon>Thermotogota</taxon>
        <taxon>Thermotogae</taxon>
        <taxon>Kosmotogales</taxon>
        <taxon>Kosmotogaceae</taxon>
        <taxon>Mesotoga</taxon>
    </lineage>
</organism>
<evidence type="ECO:0000256" key="1">
    <source>
        <dbReference type="ARBA" id="ARBA00001946"/>
    </source>
</evidence>
<dbReference type="PROSITE" id="PS00893">
    <property type="entry name" value="NUDIX_BOX"/>
    <property type="match status" value="1"/>
</dbReference>
<name>I2F2D3_9BACT</name>
<dbReference type="Gene3D" id="3.90.79.10">
    <property type="entry name" value="Nucleoside Triphosphate Pyrophosphohydrolase"/>
    <property type="match status" value="1"/>
</dbReference>
<dbReference type="GO" id="GO:0019693">
    <property type="term" value="P:ribose phosphate metabolic process"/>
    <property type="evidence" value="ECO:0007669"/>
    <property type="project" value="TreeGrafter"/>
</dbReference>
<feature type="domain" description="Nudix hydrolase" evidence="4">
    <location>
        <begin position="37"/>
        <end position="169"/>
    </location>
</feature>
<keyword evidence="2 3" id="KW-0378">Hydrolase</keyword>
<dbReference type="SUPFAM" id="SSF55811">
    <property type="entry name" value="Nudix"/>
    <property type="match status" value="1"/>
</dbReference>
<dbReference type="InterPro" id="IPR020476">
    <property type="entry name" value="Nudix_hydrolase"/>
</dbReference>
<dbReference type="InterPro" id="IPR015797">
    <property type="entry name" value="NUDIX_hydrolase-like_dom_sf"/>
</dbReference>
<dbReference type="CDD" id="cd03424">
    <property type="entry name" value="NUDIX_ADPRase_Nudt5_UGPPase_Nudt14"/>
    <property type="match status" value="1"/>
</dbReference>
<proteinExistence type="inferred from homology"/>
<sequence>MERSVGEERIFSGRILGLERHTVILQDGSLALREVVRHPGAVAIVAFVSEQLLLVRQFRFPVQKYMLEIPAGKLDAGERPEDCARRELLEETGYVPRFLHKLITIETSPGFSDEIIHIYVGEVEKSQEPCPDEGEFVEPVLVDSKEVVKMIIGGQITDSKTVSGILLAFAGRESDKYD</sequence>
<dbReference type="GO" id="GO:0006753">
    <property type="term" value="P:nucleoside phosphate metabolic process"/>
    <property type="evidence" value="ECO:0007669"/>
    <property type="project" value="TreeGrafter"/>
</dbReference>
<dbReference type="FunFam" id="3.90.79.10:FF:000024">
    <property type="entry name" value="ADP-ribose pyrophosphatase"/>
    <property type="match status" value="1"/>
</dbReference>
<comment type="similarity">
    <text evidence="3">Belongs to the Nudix hydrolase family.</text>
</comment>
<keyword evidence="6" id="KW-1185">Reference proteome</keyword>
<evidence type="ECO:0000256" key="3">
    <source>
        <dbReference type="RuleBase" id="RU003476"/>
    </source>
</evidence>
<dbReference type="STRING" id="660470.Theba_0357"/>
<dbReference type="HOGENOM" id="CLU_062658_5_1_0"/>
<dbReference type="PROSITE" id="PS51462">
    <property type="entry name" value="NUDIX"/>
    <property type="match status" value="1"/>
</dbReference>
<dbReference type="PANTHER" id="PTHR11839">
    <property type="entry name" value="UDP/ADP-SUGAR PYROPHOSPHATASE"/>
    <property type="match status" value="1"/>
</dbReference>
<evidence type="ECO:0000256" key="2">
    <source>
        <dbReference type="ARBA" id="ARBA00022801"/>
    </source>
</evidence>
<comment type="cofactor">
    <cofactor evidence="1">
        <name>Mg(2+)</name>
        <dbReference type="ChEBI" id="CHEBI:18420"/>
    </cofactor>
</comment>
<dbReference type="Pfam" id="PF00293">
    <property type="entry name" value="NUDIX"/>
    <property type="match status" value="1"/>
</dbReference>
<reference evidence="5 6" key="1">
    <citation type="journal article" date="2012" name="Genome Biol. Evol.">
        <title>Genome Sequence of the Mesophilic Thermotogales Bacterium Mesotoga prima MesG1.Ag.4.2 Reveals the Largest Thermotogales Genome To Date.</title>
        <authorList>
            <person name="Zhaxybayeva O."/>
            <person name="Swithers K.S."/>
            <person name="Foght J."/>
            <person name="Green A.G."/>
            <person name="Bruce D."/>
            <person name="Detter C."/>
            <person name="Han S."/>
            <person name="Teshima H."/>
            <person name="Han J."/>
            <person name="Woyke T."/>
            <person name="Pitluck S."/>
            <person name="Nolan M."/>
            <person name="Ivanova N."/>
            <person name="Pati A."/>
            <person name="Land M.L."/>
            <person name="Dlutek M."/>
            <person name="Doolittle W.F."/>
            <person name="Noll K.M."/>
            <person name="Nesbo C.L."/>
        </authorList>
    </citation>
    <scope>NUCLEOTIDE SEQUENCE [LARGE SCALE GENOMIC DNA]</scope>
    <source>
        <strain evidence="6">mesG1.Ag.4.2</strain>
    </source>
</reference>
<dbReference type="Proteomes" id="UP000002881">
    <property type="component" value="Chromosome"/>
</dbReference>
<gene>
    <name evidence="5" type="ORF">Theba_0357</name>
</gene>
<dbReference type="InterPro" id="IPR020084">
    <property type="entry name" value="NUDIX_hydrolase_CS"/>
</dbReference>
<evidence type="ECO:0000313" key="5">
    <source>
        <dbReference type="EMBL" id="AFK06086.1"/>
    </source>
</evidence>
<dbReference type="GO" id="GO:0016462">
    <property type="term" value="F:pyrophosphatase activity"/>
    <property type="evidence" value="ECO:0007669"/>
    <property type="project" value="UniProtKB-ARBA"/>
</dbReference>
<dbReference type="RefSeq" id="WP_006491936.1">
    <property type="nucleotide sequence ID" value="NC_017934.1"/>
</dbReference>
<dbReference type="eggNOG" id="COG0494">
    <property type="taxonomic scope" value="Bacteria"/>
</dbReference>
<protein>
    <submittedName>
        <fullName evidence="5">ADP-ribose pyrophosphatase</fullName>
    </submittedName>
</protein>
<accession>I2F2D3</accession>
<dbReference type="KEGG" id="mpg:Theba_0357"/>
<dbReference type="PANTHER" id="PTHR11839:SF18">
    <property type="entry name" value="NUDIX HYDROLASE DOMAIN-CONTAINING PROTEIN"/>
    <property type="match status" value="1"/>
</dbReference>
<dbReference type="AlphaFoldDB" id="I2F2D3"/>
<dbReference type="GeneID" id="87106211"/>